<proteinExistence type="predicted"/>
<feature type="domain" description="RNA polymerase sigma-70 region 2" evidence="2">
    <location>
        <begin position="10"/>
        <end position="54"/>
    </location>
</feature>
<dbReference type="GO" id="GO:0003700">
    <property type="term" value="F:DNA-binding transcription factor activity"/>
    <property type="evidence" value="ECO:0007669"/>
    <property type="project" value="InterPro"/>
</dbReference>
<feature type="region of interest" description="Disordered" evidence="1">
    <location>
        <begin position="49"/>
        <end position="169"/>
    </location>
</feature>
<dbReference type="InterPro" id="IPR013325">
    <property type="entry name" value="RNA_pol_sigma_r2"/>
</dbReference>
<evidence type="ECO:0000313" key="3">
    <source>
        <dbReference type="EMBL" id="KDN85047.1"/>
    </source>
</evidence>
<dbReference type="Gene3D" id="1.10.1740.10">
    <property type="match status" value="1"/>
</dbReference>
<dbReference type="Proteomes" id="UP000027178">
    <property type="component" value="Unassembled WGS sequence"/>
</dbReference>
<dbReference type="GO" id="GO:0006352">
    <property type="term" value="P:DNA-templated transcription initiation"/>
    <property type="evidence" value="ECO:0007669"/>
    <property type="project" value="InterPro"/>
</dbReference>
<dbReference type="eggNOG" id="COG1595">
    <property type="taxonomic scope" value="Bacteria"/>
</dbReference>
<evidence type="ECO:0000313" key="4">
    <source>
        <dbReference type="Proteomes" id="UP000027178"/>
    </source>
</evidence>
<gene>
    <name evidence="3" type="ORF">KCH_31460</name>
</gene>
<dbReference type="EMBL" id="JNBY01000087">
    <property type="protein sequence ID" value="KDN85047.1"/>
    <property type="molecule type" value="Genomic_DNA"/>
</dbReference>
<dbReference type="Pfam" id="PF04542">
    <property type="entry name" value="Sigma70_r2"/>
    <property type="match status" value="1"/>
</dbReference>
<accession>A0A066YUY3</accession>
<protein>
    <recommendedName>
        <fullName evidence="2">RNA polymerase sigma-70 region 2 domain-containing protein</fullName>
    </recommendedName>
</protein>
<organism evidence="3 4">
    <name type="scientific">Kitasatospora cheerisanensis KCTC 2395</name>
    <dbReference type="NCBI Taxonomy" id="1348663"/>
    <lineage>
        <taxon>Bacteria</taxon>
        <taxon>Bacillati</taxon>
        <taxon>Actinomycetota</taxon>
        <taxon>Actinomycetes</taxon>
        <taxon>Kitasatosporales</taxon>
        <taxon>Streptomycetaceae</taxon>
        <taxon>Kitasatospora</taxon>
    </lineage>
</organism>
<dbReference type="SUPFAM" id="SSF88946">
    <property type="entry name" value="Sigma2 domain of RNA polymerase sigma factors"/>
    <property type="match status" value="1"/>
</dbReference>
<keyword evidence="4" id="KW-1185">Reference proteome</keyword>
<dbReference type="HOGENOM" id="CLU_1702234_0_0_11"/>
<dbReference type="AlphaFoldDB" id="A0A066YUY3"/>
<name>A0A066YUY3_9ACTN</name>
<reference evidence="3 4" key="1">
    <citation type="submission" date="2014-05" db="EMBL/GenBank/DDBJ databases">
        <title>Draft Genome Sequence of Kitasatospora cheerisanensis KCTC 2395.</title>
        <authorList>
            <person name="Nam D.H."/>
        </authorList>
    </citation>
    <scope>NUCLEOTIDE SEQUENCE [LARGE SCALE GENOMIC DNA]</scope>
    <source>
        <strain evidence="3 4">KCTC 2395</strain>
    </source>
</reference>
<sequence>MTEEEFTEFYRHSVHRLTGQLYVVTGDLHEAQDVVQEAFVRAWGHRRTLDRDQAPRPGSAPSPDAWRSAAGGGPAPPPGPGGGTANPPTSPDRTRPPSTWPPHCAACRSASGCAPPCSTSATCRSRRSPPRPAWPPAPSRPTCPGPEPRSSSSSTPPPRPRRTSDDFLQ</sequence>
<comment type="caution">
    <text evidence="3">The sequence shown here is derived from an EMBL/GenBank/DDBJ whole genome shotgun (WGS) entry which is preliminary data.</text>
</comment>
<evidence type="ECO:0000259" key="2">
    <source>
        <dbReference type="Pfam" id="PF04542"/>
    </source>
</evidence>
<dbReference type="InterPro" id="IPR007627">
    <property type="entry name" value="RNA_pol_sigma70_r2"/>
</dbReference>
<feature type="compositionally biased region" description="Pro residues" evidence="1">
    <location>
        <begin position="130"/>
        <end position="147"/>
    </location>
</feature>
<evidence type="ECO:0000256" key="1">
    <source>
        <dbReference type="SAM" id="MobiDB-lite"/>
    </source>
</evidence>